<protein>
    <submittedName>
        <fullName evidence="3">Uncharacterized protein</fullName>
    </submittedName>
</protein>
<evidence type="ECO:0000256" key="1">
    <source>
        <dbReference type="SAM" id="MobiDB-lite"/>
    </source>
</evidence>
<gene>
    <name evidence="3" type="ORF">FOZ62_019469</name>
    <name evidence="2" type="ORF">FOZ63_025158</name>
</gene>
<evidence type="ECO:0000313" key="5">
    <source>
        <dbReference type="Proteomes" id="UP000574390"/>
    </source>
</evidence>
<organism evidence="3 5">
    <name type="scientific">Perkinsus olseni</name>
    <name type="common">Perkinsus atlanticus</name>
    <dbReference type="NCBI Taxonomy" id="32597"/>
    <lineage>
        <taxon>Eukaryota</taxon>
        <taxon>Sar</taxon>
        <taxon>Alveolata</taxon>
        <taxon>Perkinsozoa</taxon>
        <taxon>Perkinsea</taxon>
        <taxon>Perkinsida</taxon>
        <taxon>Perkinsidae</taxon>
        <taxon>Perkinsus</taxon>
    </lineage>
</organism>
<dbReference type="EMBL" id="JABANO010030453">
    <property type="protein sequence ID" value="KAF4711854.1"/>
    <property type="molecule type" value="Genomic_DNA"/>
</dbReference>
<feature type="compositionally biased region" description="Low complexity" evidence="1">
    <location>
        <begin position="104"/>
        <end position="117"/>
    </location>
</feature>
<comment type="caution">
    <text evidence="3">The sequence shown here is derived from an EMBL/GenBank/DDBJ whole genome shotgun (WGS) entry which is preliminary data.</text>
</comment>
<reference evidence="4 5" key="1">
    <citation type="submission" date="2020-04" db="EMBL/GenBank/DDBJ databases">
        <title>Perkinsus olseni comparative genomics.</title>
        <authorList>
            <person name="Bogema D.R."/>
        </authorList>
    </citation>
    <scope>NUCLEOTIDE SEQUENCE [LARGE SCALE GENOMIC DNA]</scope>
    <source>
        <strain evidence="3">ATCC PRA-205</strain>
        <strain evidence="2 4">ATCC PRA-207</strain>
    </source>
</reference>
<evidence type="ECO:0000313" key="2">
    <source>
        <dbReference type="EMBL" id="KAF4711854.1"/>
    </source>
</evidence>
<name>A0A7J6RRN0_PEROL</name>
<feature type="region of interest" description="Disordered" evidence="1">
    <location>
        <begin position="153"/>
        <end position="174"/>
    </location>
</feature>
<feature type="region of interest" description="Disordered" evidence="1">
    <location>
        <begin position="85"/>
        <end position="120"/>
    </location>
</feature>
<proteinExistence type="predicted"/>
<evidence type="ECO:0000313" key="3">
    <source>
        <dbReference type="EMBL" id="KAF4723374.1"/>
    </source>
</evidence>
<dbReference type="Proteomes" id="UP000574390">
    <property type="component" value="Unassembled WGS sequence"/>
</dbReference>
<feature type="compositionally biased region" description="Basic and acidic residues" evidence="1">
    <location>
        <begin position="86"/>
        <end position="101"/>
    </location>
</feature>
<keyword evidence="4" id="KW-1185">Reference proteome</keyword>
<evidence type="ECO:0000313" key="4">
    <source>
        <dbReference type="Proteomes" id="UP000553632"/>
    </source>
</evidence>
<sequence length="273" mass="29226">MNVPSGPLTYSVDDKILSPNERFDILQSFVDWEKATKGLEKKQTTLKAFVDKIITMRDAGTFPLRASFTEQQVIVFVRNWKQRKRPAPEEVRAKAEKELRSRASKGSPSTPQSSSLSALEDAAQKAMAAVDATASASAAPDFTGADVSPLSTLGGGNSTVDVNARVDPVDGGFDSRTRKRTRSYAECIDSVADAADSVKRLCTMGIDVLTRLFCVAETSESSTQTSQSLREDAVLQADAVQADVVQADAVQADAVQADAVQTDAVQTGKETIS</sequence>
<dbReference type="EMBL" id="JABANM010020116">
    <property type="protein sequence ID" value="KAF4723374.1"/>
    <property type="molecule type" value="Genomic_DNA"/>
</dbReference>
<accession>A0A7J6RRN0</accession>
<dbReference type="AlphaFoldDB" id="A0A7J6RRN0"/>
<dbReference type="Proteomes" id="UP000553632">
    <property type="component" value="Unassembled WGS sequence"/>
</dbReference>